<dbReference type="EMBL" id="QKSB01000008">
    <property type="protein sequence ID" value="PZE16466.1"/>
    <property type="molecule type" value="Genomic_DNA"/>
</dbReference>
<name>A0A2W1NEH5_9FLAO</name>
<dbReference type="Proteomes" id="UP000249248">
    <property type="component" value="Unassembled WGS sequence"/>
</dbReference>
<feature type="transmembrane region" description="Helical" evidence="2">
    <location>
        <begin position="12"/>
        <end position="34"/>
    </location>
</feature>
<evidence type="ECO:0000256" key="2">
    <source>
        <dbReference type="SAM" id="Phobius"/>
    </source>
</evidence>
<protein>
    <submittedName>
        <fullName evidence="4">Sugar transferase</fullName>
    </submittedName>
</protein>
<gene>
    <name evidence="4" type="ORF">DNU06_13030</name>
</gene>
<sequence length="198" mass="22629">MYPFLKRIFDIVSAFFVLVLLAPIMIVIAIVIVLDSKGGVFYKQERIGKDQIPFGLFKFRSMKSNADKTGQITIGADARITKVGRFIRKYKIDELPQLINIIKGDMSVVGPRPEVAKYVQLYNKEQLNVLSVRPGLTDFASLEFINEQEILGKAEDPDKTYIEIIMPAKLALNKKYLEERSLGTDFKIIFQTIFKIFK</sequence>
<dbReference type="GO" id="GO:0016780">
    <property type="term" value="F:phosphotransferase activity, for other substituted phosphate groups"/>
    <property type="evidence" value="ECO:0007669"/>
    <property type="project" value="TreeGrafter"/>
</dbReference>
<keyword evidence="5" id="KW-1185">Reference proteome</keyword>
<dbReference type="InterPro" id="IPR003362">
    <property type="entry name" value="Bact_transf"/>
</dbReference>
<reference evidence="4 5" key="1">
    <citation type="submission" date="2018-06" db="EMBL/GenBank/DDBJ databases">
        <title>The draft genome sequence of Crocinitomix sp. SM1701.</title>
        <authorList>
            <person name="Zhang X."/>
        </authorList>
    </citation>
    <scope>NUCLEOTIDE SEQUENCE [LARGE SCALE GENOMIC DNA]</scope>
    <source>
        <strain evidence="4 5">SM1701</strain>
    </source>
</reference>
<comment type="similarity">
    <text evidence="1">Belongs to the bacterial sugar transferase family.</text>
</comment>
<dbReference type="Pfam" id="PF02397">
    <property type="entry name" value="Bac_transf"/>
    <property type="match status" value="1"/>
</dbReference>
<dbReference type="AlphaFoldDB" id="A0A2W1NEH5"/>
<evidence type="ECO:0000256" key="1">
    <source>
        <dbReference type="ARBA" id="ARBA00006464"/>
    </source>
</evidence>
<keyword evidence="2" id="KW-0812">Transmembrane</keyword>
<dbReference type="OrthoDB" id="9808602at2"/>
<dbReference type="RefSeq" id="WP_111063917.1">
    <property type="nucleotide sequence ID" value="NZ_JBHUCU010000005.1"/>
</dbReference>
<organism evidence="4 5">
    <name type="scientific">Putridiphycobacter roseus</name>
    <dbReference type="NCBI Taxonomy" id="2219161"/>
    <lineage>
        <taxon>Bacteria</taxon>
        <taxon>Pseudomonadati</taxon>
        <taxon>Bacteroidota</taxon>
        <taxon>Flavobacteriia</taxon>
        <taxon>Flavobacteriales</taxon>
        <taxon>Crocinitomicaceae</taxon>
        <taxon>Putridiphycobacter</taxon>
    </lineage>
</organism>
<keyword evidence="4" id="KW-0808">Transferase</keyword>
<dbReference type="PANTHER" id="PTHR30576:SF20">
    <property type="entry name" value="QUINOVOSAMINEPHOSPHOTRANSFERAE-RELATED"/>
    <property type="match status" value="1"/>
</dbReference>
<dbReference type="PANTHER" id="PTHR30576">
    <property type="entry name" value="COLANIC BIOSYNTHESIS UDP-GLUCOSE LIPID CARRIER TRANSFERASE"/>
    <property type="match status" value="1"/>
</dbReference>
<evidence type="ECO:0000259" key="3">
    <source>
        <dbReference type="Pfam" id="PF02397"/>
    </source>
</evidence>
<keyword evidence="2" id="KW-1133">Transmembrane helix</keyword>
<evidence type="ECO:0000313" key="4">
    <source>
        <dbReference type="EMBL" id="PZE16466.1"/>
    </source>
</evidence>
<feature type="domain" description="Bacterial sugar transferase" evidence="3">
    <location>
        <begin position="6"/>
        <end position="198"/>
    </location>
</feature>
<comment type="caution">
    <text evidence="4">The sequence shown here is derived from an EMBL/GenBank/DDBJ whole genome shotgun (WGS) entry which is preliminary data.</text>
</comment>
<keyword evidence="2" id="KW-0472">Membrane</keyword>
<evidence type="ECO:0000313" key="5">
    <source>
        <dbReference type="Proteomes" id="UP000249248"/>
    </source>
</evidence>
<proteinExistence type="inferred from homology"/>
<accession>A0A2W1NEH5</accession>